<evidence type="ECO:0000313" key="6">
    <source>
        <dbReference type="EMBL" id="USG67710.1"/>
    </source>
</evidence>
<dbReference type="Pfam" id="PF04140">
    <property type="entry name" value="ICMT"/>
    <property type="match status" value="1"/>
</dbReference>
<name>A0ABY4WKN6_9BACL</name>
<protein>
    <recommendedName>
        <fullName evidence="8">Isoprenylcysteine carboxyl methyltransferase</fullName>
    </recommendedName>
</protein>
<reference evidence="6" key="1">
    <citation type="submission" date="2022-06" db="EMBL/GenBank/DDBJ databases">
        <title>Genome sequencing of Brevibacillus sp. BB3-R1.</title>
        <authorList>
            <person name="Heo J."/>
            <person name="Lee D."/>
            <person name="Won M."/>
            <person name="Han B.-H."/>
            <person name="Hong S.-B."/>
            <person name="Kwon S.-W."/>
        </authorList>
    </citation>
    <scope>NUCLEOTIDE SEQUENCE</scope>
    <source>
        <strain evidence="6">BB3-R1</strain>
    </source>
</reference>
<organism evidence="6 7">
    <name type="scientific">Brevibacillus ruminantium</name>
    <dbReference type="NCBI Taxonomy" id="2950604"/>
    <lineage>
        <taxon>Bacteria</taxon>
        <taxon>Bacillati</taxon>
        <taxon>Bacillota</taxon>
        <taxon>Bacilli</taxon>
        <taxon>Bacillales</taxon>
        <taxon>Paenibacillaceae</taxon>
        <taxon>Brevibacillus</taxon>
    </lineage>
</organism>
<feature type="transmembrane region" description="Helical" evidence="5">
    <location>
        <begin position="41"/>
        <end position="58"/>
    </location>
</feature>
<proteinExistence type="predicted"/>
<evidence type="ECO:0000256" key="2">
    <source>
        <dbReference type="ARBA" id="ARBA00022692"/>
    </source>
</evidence>
<evidence type="ECO:0008006" key="8">
    <source>
        <dbReference type="Google" id="ProtNLM"/>
    </source>
</evidence>
<dbReference type="EMBL" id="CP098755">
    <property type="protein sequence ID" value="USG67710.1"/>
    <property type="molecule type" value="Genomic_DNA"/>
</dbReference>
<evidence type="ECO:0000313" key="7">
    <source>
        <dbReference type="Proteomes" id="UP001056500"/>
    </source>
</evidence>
<dbReference type="Proteomes" id="UP001056500">
    <property type="component" value="Chromosome"/>
</dbReference>
<feature type="transmembrane region" description="Helical" evidence="5">
    <location>
        <begin position="70"/>
        <end position="93"/>
    </location>
</feature>
<dbReference type="InterPro" id="IPR007269">
    <property type="entry name" value="ICMT_MeTrfase"/>
</dbReference>
<keyword evidence="3 5" id="KW-1133">Transmembrane helix</keyword>
<keyword evidence="2 5" id="KW-0812">Transmembrane</keyword>
<evidence type="ECO:0000256" key="1">
    <source>
        <dbReference type="ARBA" id="ARBA00004141"/>
    </source>
</evidence>
<comment type="subcellular location">
    <subcellularLocation>
        <location evidence="1">Membrane</location>
        <topology evidence="1">Multi-pass membrane protein</topology>
    </subcellularLocation>
</comment>
<dbReference type="Gene3D" id="1.20.120.1630">
    <property type="match status" value="1"/>
</dbReference>
<evidence type="ECO:0000256" key="5">
    <source>
        <dbReference type="SAM" id="Phobius"/>
    </source>
</evidence>
<dbReference type="RefSeq" id="WP_251874807.1">
    <property type="nucleotide sequence ID" value="NZ_CP098755.1"/>
</dbReference>
<gene>
    <name evidence="6" type="ORF">NDK47_10700</name>
</gene>
<feature type="transmembrane region" description="Helical" evidence="5">
    <location>
        <begin position="130"/>
        <end position="154"/>
    </location>
</feature>
<evidence type="ECO:0000256" key="3">
    <source>
        <dbReference type="ARBA" id="ARBA00022989"/>
    </source>
</evidence>
<keyword evidence="7" id="KW-1185">Reference proteome</keyword>
<sequence length="169" mass="19752">MTFFLLVYASVVVQRMLELSLAKKNARYVRSLGGFEVGADHYKYILLLHISFFVSLLIEGWMRGGSPAPWWGITFAIFLVAQLFRYWCIITLGRRWNTRIYVLPGSPPVKRGPYRFLRHPNYWIVTTELFMLPLTFSAYATAVVFTCCNLWLLLRIRIPAEERALRDHS</sequence>
<keyword evidence="4 5" id="KW-0472">Membrane</keyword>
<accession>A0ABY4WKN6</accession>
<evidence type="ECO:0000256" key="4">
    <source>
        <dbReference type="ARBA" id="ARBA00023136"/>
    </source>
</evidence>